<reference evidence="5 6" key="1">
    <citation type="submission" date="2020-02" db="EMBL/GenBank/DDBJ databases">
        <title>Paenibacillus sp. nov., isolated from rhizosphere soil of tomato.</title>
        <authorList>
            <person name="Weon H.-Y."/>
            <person name="Lee S.A."/>
        </authorList>
    </citation>
    <scope>NUCLEOTIDE SEQUENCE [LARGE SCALE GENOMIC DNA]</scope>
    <source>
        <strain evidence="5 6">14171R-81</strain>
    </source>
</reference>
<dbReference type="InterPro" id="IPR036388">
    <property type="entry name" value="WH-like_DNA-bd_sf"/>
</dbReference>
<proteinExistence type="predicted"/>
<evidence type="ECO:0000256" key="2">
    <source>
        <dbReference type="ARBA" id="ARBA00023125"/>
    </source>
</evidence>
<keyword evidence="2" id="KW-0238">DNA-binding</keyword>
<dbReference type="SUPFAM" id="SSF46785">
    <property type="entry name" value="Winged helix' DNA-binding domain"/>
    <property type="match status" value="1"/>
</dbReference>
<dbReference type="PANTHER" id="PTHR42756:SF1">
    <property type="entry name" value="TRANSCRIPTIONAL REPRESSOR OF EMRAB OPERON"/>
    <property type="match status" value="1"/>
</dbReference>
<evidence type="ECO:0000313" key="5">
    <source>
        <dbReference type="EMBL" id="QHW31021.1"/>
    </source>
</evidence>
<dbReference type="SMART" id="SM00347">
    <property type="entry name" value="HTH_MARR"/>
    <property type="match status" value="1"/>
</dbReference>
<keyword evidence="1" id="KW-0805">Transcription regulation</keyword>
<accession>A0A6C0NY03</accession>
<protein>
    <submittedName>
        <fullName evidence="5">MarR family transcriptional regulator</fullName>
    </submittedName>
</protein>
<evidence type="ECO:0000256" key="1">
    <source>
        <dbReference type="ARBA" id="ARBA00023015"/>
    </source>
</evidence>
<dbReference type="Gene3D" id="1.10.10.10">
    <property type="entry name" value="Winged helix-like DNA-binding domain superfamily/Winged helix DNA-binding domain"/>
    <property type="match status" value="1"/>
</dbReference>
<feature type="domain" description="HTH marR-type" evidence="4">
    <location>
        <begin position="1"/>
        <end position="141"/>
    </location>
</feature>
<dbReference type="InterPro" id="IPR000835">
    <property type="entry name" value="HTH_MarR-typ"/>
</dbReference>
<dbReference type="AlphaFoldDB" id="A0A6C0NY03"/>
<evidence type="ECO:0000313" key="6">
    <source>
        <dbReference type="Proteomes" id="UP000479114"/>
    </source>
</evidence>
<dbReference type="KEGG" id="prz:GZH47_09250"/>
<dbReference type="Pfam" id="PF12802">
    <property type="entry name" value="MarR_2"/>
    <property type="match status" value="1"/>
</dbReference>
<dbReference type="GO" id="GO:0003677">
    <property type="term" value="F:DNA binding"/>
    <property type="evidence" value="ECO:0007669"/>
    <property type="project" value="UniProtKB-KW"/>
</dbReference>
<dbReference type="PROSITE" id="PS50995">
    <property type="entry name" value="HTH_MARR_2"/>
    <property type="match status" value="1"/>
</dbReference>
<dbReference type="GO" id="GO:0003700">
    <property type="term" value="F:DNA-binding transcription factor activity"/>
    <property type="evidence" value="ECO:0007669"/>
    <property type="project" value="InterPro"/>
</dbReference>
<keyword evidence="3" id="KW-0804">Transcription</keyword>
<keyword evidence="6" id="KW-1185">Reference proteome</keyword>
<evidence type="ECO:0000256" key="3">
    <source>
        <dbReference type="ARBA" id="ARBA00023163"/>
    </source>
</evidence>
<dbReference type="InterPro" id="IPR036390">
    <property type="entry name" value="WH_DNA-bd_sf"/>
</dbReference>
<organism evidence="5 6">
    <name type="scientific">Paenibacillus rhizovicinus</name>
    <dbReference type="NCBI Taxonomy" id="2704463"/>
    <lineage>
        <taxon>Bacteria</taxon>
        <taxon>Bacillati</taxon>
        <taxon>Bacillota</taxon>
        <taxon>Bacilli</taxon>
        <taxon>Bacillales</taxon>
        <taxon>Paenibacillaceae</taxon>
        <taxon>Paenibacillus</taxon>
    </lineage>
</organism>
<name>A0A6C0NY03_9BACL</name>
<dbReference type="PANTHER" id="PTHR42756">
    <property type="entry name" value="TRANSCRIPTIONAL REGULATOR, MARR"/>
    <property type="match status" value="1"/>
</dbReference>
<sequence length="146" mass="16536">MDKKQLFMQAVSFITSVHQATYEMTKDFALGDITPVQYGILEYIAVSQPVTLSEISDCKHISMPNTSRELKKLTDKGLCEKLDAPEDKRKQYIRLSAAGQSFMNAAFAHMETQFFRQLRHATEADLGRIAEAMDVLQKSLFQEPNA</sequence>
<dbReference type="EMBL" id="CP048286">
    <property type="protein sequence ID" value="QHW31021.1"/>
    <property type="molecule type" value="Genomic_DNA"/>
</dbReference>
<dbReference type="RefSeq" id="WP_162639830.1">
    <property type="nucleotide sequence ID" value="NZ_CP048286.1"/>
</dbReference>
<gene>
    <name evidence="5" type="ORF">GZH47_09250</name>
</gene>
<evidence type="ECO:0000259" key="4">
    <source>
        <dbReference type="PROSITE" id="PS50995"/>
    </source>
</evidence>
<dbReference type="Proteomes" id="UP000479114">
    <property type="component" value="Chromosome"/>
</dbReference>